<proteinExistence type="predicted"/>
<evidence type="ECO:0000313" key="4">
    <source>
        <dbReference type="Proteomes" id="UP000886812"/>
    </source>
</evidence>
<organism evidence="3 4">
    <name type="scientific">Candidatus Spyradosoma merdigallinarum</name>
    <dbReference type="NCBI Taxonomy" id="2840950"/>
    <lineage>
        <taxon>Bacteria</taxon>
        <taxon>Pseudomonadati</taxon>
        <taxon>Verrucomicrobiota</taxon>
        <taxon>Opitutia</taxon>
        <taxon>Opitutia incertae sedis</taxon>
        <taxon>Candidatus Spyradosoma</taxon>
    </lineage>
</organism>
<name>A0A9D1NL74_9BACT</name>
<dbReference type="InterPro" id="IPR003848">
    <property type="entry name" value="DUF218"/>
</dbReference>
<gene>
    <name evidence="3" type="ORF">IAC75_05410</name>
</gene>
<reference evidence="3" key="2">
    <citation type="journal article" date="2021" name="PeerJ">
        <title>Extensive microbial diversity within the chicken gut microbiome revealed by metagenomics and culture.</title>
        <authorList>
            <person name="Gilroy R."/>
            <person name="Ravi A."/>
            <person name="Getino M."/>
            <person name="Pursley I."/>
            <person name="Horton D.L."/>
            <person name="Alikhan N.F."/>
            <person name="Baker D."/>
            <person name="Gharbi K."/>
            <person name="Hall N."/>
            <person name="Watson M."/>
            <person name="Adriaenssens E.M."/>
            <person name="Foster-Nyarko E."/>
            <person name="Jarju S."/>
            <person name="Secka A."/>
            <person name="Antonio M."/>
            <person name="Oren A."/>
            <person name="Chaudhuri R.R."/>
            <person name="La Ragione R."/>
            <person name="Hildebrand F."/>
            <person name="Pallen M.J."/>
        </authorList>
    </citation>
    <scope>NUCLEOTIDE SEQUENCE</scope>
    <source>
        <strain evidence="3">10669</strain>
    </source>
</reference>
<protein>
    <submittedName>
        <fullName evidence="3">YdcF family protein</fullName>
    </submittedName>
</protein>
<evidence type="ECO:0000313" key="3">
    <source>
        <dbReference type="EMBL" id="HIV04567.1"/>
    </source>
</evidence>
<dbReference type="Pfam" id="PF02698">
    <property type="entry name" value="DUF218"/>
    <property type="match status" value="1"/>
</dbReference>
<dbReference type="AlphaFoldDB" id="A0A9D1NL74"/>
<feature type="transmembrane region" description="Helical" evidence="1">
    <location>
        <begin position="20"/>
        <end position="41"/>
    </location>
</feature>
<dbReference type="Proteomes" id="UP000886812">
    <property type="component" value="Unassembled WGS sequence"/>
</dbReference>
<sequence length="210" mass="23388">MFSVLKKIAARARLRKALRIAAGLYIAGTLAFFVLFGLVAYTPLGWKLTEMQICSTPFDELWDDADAVVVLGGDAQRAADAVKIFNAGKARRIVVSADERAALDVLAGAKIPPEKICVDDKPRRTIDHPRTIRSCGITPESKIIVASTRLQERRAARLFREAGYMRFQVYSQTREIRFPEMVENGAMLGVSGAVDVFYSYLAWLKYLIVD</sequence>
<evidence type="ECO:0000256" key="1">
    <source>
        <dbReference type="SAM" id="Phobius"/>
    </source>
</evidence>
<keyword evidence="1" id="KW-1133">Transmembrane helix</keyword>
<dbReference type="EMBL" id="DVOG01000141">
    <property type="protein sequence ID" value="HIV04567.1"/>
    <property type="molecule type" value="Genomic_DNA"/>
</dbReference>
<comment type="caution">
    <text evidence="3">The sequence shown here is derived from an EMBL/GenBank/DDBJ whole genome shotgun (WGS) entry which is preliminary data.</text>
</comment>
<evidence type="ECO:0000259" key="2">
    <source>
        <dbReference type="Pfam" id="PF02698"/>
    </source>
</evidence>
<reference evidence="3" key="1">
    <citation type="submission" date="2020-10" db="EMBL/GenBank/DDBJ databases">
        <authorList>
            <person name="Gilroy R."/>
        </authorList>
    </citation>
    <scope>NUCLEOTIDE SEQUENCE</scope>
    <source>
        <strain evidence="3">10669</strain>
    </source>
</reference>
<keyword evidence="1" id="KW-0812">Transmembrane</keyword>
<keyword evidence="1" id="KW-0472">Membrane</keyword>
<accession>A0A9D1NL74</accession>
<feature type="domain" description="DUF218" evidence="2">
    <location>
        <begin position="66"/>
        <end position="167"/>
    </location>
</feature>